<dbReference type="AlphaFoldDB" id="A0AAQ3X269"/>
<organism evidence="1 2">
    <name type="scientific">Paspalum notatum var. saurae</name>
    <dbReference type="NCBI Taxonomy" id="547442"/>
    <lineage>
        <taxon>Eukaryota</taxon>
        <taxon>Viridiplantae</taxon>
        <taxon>Streptophyta</taxon>
        <taxon>Embryophyta</taxon>
        <taxon>Tracheophyta</taxon>
        <taxon>Spermatophyta</taxon>
        <taxon>Magnoliopsida</taxon>
        <taxon>Liliopsida</taxon>
        <taxon>Poales</taxon>
        <taxon>Poaceae</taxon>
        <taxon>PACMAD clade</taxon>
        <taxon>Panicoideae</taxon>
        <taxon>Andropogonodae</taxon>
        <taxon>Paspaleae</taxon>
        <taxon>Paspalinae</taxon>
        <taxon>Paspalum</taxon>
    </lineage>
</organism>
<gene>
    <name evidence="1" type="ORF">U9M48_028861</name>
</gene>
<reference evidence="1 2" key="1">
    <citation type="submission" date="2024-02" db="EMBL/GenBank/DDBJ databases">
        <title>High-quality chromosome-scale genome assembly of Pensacola bahiagrass (Paspalum notatum Flugge var. saurae).</title>
        <authorList>
            <person name="Vega J.M."/>
            <person name="Podio M."/>
            <person name="Orjuela J."/>
            <person name="Siena L.A."/>
            <person name="Pessino S.C."/>
            <person name="Combes M.C."/>
            <person name="Mariac C."/>
            <person name="Albertini E."/>
            <person name="Pupilli F."/>
            <person name="Ortiz J.P.A."/>
            <person name="Leblanc O."/>
        </authorList>
    </citation>
    <scope>NUCLEOTIDE SEQUENCE [LARGE SCALE GENOMIC DNA]</scope>
    <source>
        <strain evidence="1">R1</strain>
        <tissue evidence="1">Leaf</tissue>
    </source>
</reference>
<dbReference type="Proteomes" id="UP001341281">
    <property type="component" value="Chromosome 06"/>
</dbReference>
<dbReference type="EMBL" id="CP144750">
    <property type="protein sequence ID" value="WVZ81490.1"/>
    <property type="molecule type" value="Genomic_DNA"/>
</dbReference>
<evidence type="ECO:0000313" key="2">
    <source>
        <dbReference type="Proteomes" id="UP001341281"/>
    </source>
</evidence>
<protein>
    <submittedName>
        <fullName evidence="1">Uncharacterized protein</fullName>
    </submittedName>
</protein>
<keyword evidence="2" id="KW-1185">Reference proteome</keyword>
<sequence length="157" mass="17359">MAFSPPRTSSSKLPPLHSFTGAQRLLPWPPLFVGMPPPWCCSGRASSSTRRRPTPTARDSLLRRIKPRHRGVQTAPCRTGRHRLCPSLSFLCRAAWMCLPASTASCSPTPIDELHPWSWTSLCSVVTHGRCSMKCPNKPCTTCILAAHPVFDVLSKR</sequence>
<name>A0AAQ3X269_PASNO</name>
<proteinExistence type="predicted"/>
<evidence type="ECO:0000313" key="1">
    <source>
        <dbReference type="EMBL" id="WVZ81490.1"/>
    </source>
</evidence>
<accession>A0AAQ3X269</accession>